<reference evidence="6" key="2">
    <citation type="submission" date="2022-09" db="EMBL/GenBank/DDBJ databases">
        <title>Biosynthetic gene clusters of Dactylosporangioum fulvum.</title>
        <authorList>
            <person name="Caradec T."/>
        </authorList>
    </citation>
    <scope>NUCLEOTIDE SEQUENCE</scope>
    <source>
        <strain evidence="6">NRRL B-16292</strain>
    </source>
</reference>
<sequence length="513" mass="56897">MVHIWQGAAVVTGRRRPEGLETFQDGAVAVEGDRVVAVGRGTDVRSRYPDAELTIMPSGVVVPGFVNGHHHQGLSPVRRGARAMSLEHVFTHRRTLAGPALYEDTLYGALQLLAAGVTTVNHLHVGRRGPWEEWRRDADTVLAAYSEAGLRVNFTFNFRDQNRLLYDNDAWFEANLPHDLRGQMASFLARQEIPLQTYLSELFVGLWEDHGRNGGAMARISLAPHNLHWCSDEAIIAIADVAARHNVHLNVHLLESQRQKLYALRRTGTTAIQHLRNLGVLDQRLTLLHAIWATADDVELLAQAQTRVCSSIGSNLLMGSGIPPLAYMRDRGVPLSVGLDEGGLDGRSDVFSDLRLTQGVQQRASQLSQTISCDEALAMATSGAAASTEFRDDVGMLEPGRYADFMVVDWDAVNDPGGPTGPTLVDDLVYKACTAHIDTVVVGGREVVRKGRHTWLDREDIARRVREQLRAQKESDDGQRELLHAVRPFVDKYWESYGEPENLTPFQAYNSTR</sequence>
<keyword evidence="3" id="KW-0862">Zinc</keyword>
<evidence type="ECO:0000256" key="1">
    <source>
        <dbReference type="ARBA" id="ARBA00022723"/>
    </source>
</evidence>
<feature type="domain" description="Amidohydrolase-related" evidence="4">
    <location>
        <begin position="60"/>
        <end position="447"/>
    </location>
</feature>
<evidence type="ECO:0000256" key="2">
    <source>
        <dbReference type="ARBA" id="ARBA00022801"/>
    </source>
</evidence>
<proteinExistence type="predicted"/>
<dbReference type="PANTHER" id="PTHR43794">
    <property type="entry name" value="AMINOHYDROLASE SSNA-RELATED"/>
    <property type="match status" value="1"/>
</dbReference>
<dbReference type="Pfam" id="PF22039">
    <property type="entry name" value="HUTI_composite_bact"/>
    <property type="match status" value="1"/>
</dbReference>
<name>A0ABY5VUA2_9ACTN</name>
<dbReference type="RefSeq" id="WP_259858159.1">
    <property type="nucleotide sequence ID" value="NZ_BAAAST010000009.1"/>
</dbReference>
<evidence type="ECO:0000313" key="6">
    <source>
        <dbReference type="EMBL" id="UWP80399.1"/>
    </source>
</evidence>
<evidence type="ECO:0000256" key="3">
    <source>
        <dbReference type="ARBA" id="ARBA00022833"/>
    </source>
</evidence>
<keyword evidence="1" id="KW-0479">Metal-binding</keyword>
<feature type="domain" description="Aminodeoxyfutalosine deaminase/Imidazolonepropionase-like composite" evidence="5">
    <location>
        <begin position="26"/>
        <end position="51"/>
    </location>
</feature>
<keyword evidence="2" id="KW-0378">Hydrolase</keyword>
<dbReference type="Proteomes" id="UP001059617">
    <property type="component" value="Chromosome"/>
</dbReference>
<dbReference type="InterPro" id="IPR032466">
    <property type="entry name" value="Metal_Hydrolase"/>
</dbReference>
<dbReference type="SUPFAM" id="SSF51338">
    <property type="entry name" value="Composite domain of metallo-dependent hydrolases"/>
    <property type="match status" value="1"/>
</dbReference>
<reference evidence="6" key="1">
    <citation type="submission" date="2021-04" db="EMBL/GenBank/DDBJ databases">
        <authorList>
            <person name="Hartkoorn R.C."/>
            <person name="Beaudoing E."/>
            <person name="Hot D."/>
        </authorList>
    </citation>
    <scope>NUCLEOTIDE SEQUENCE</scope>
    <source>
        <strain evidence="6">NRRL B-16292</strain>
    </source>
</reference>
<dbReference type="Gene3D" id="2.30.40.10">
    <property type="entry name" value="Urease, subunit C, domain 1"/>
    <property type="match status" value="1"/>
</dbReference>
<dbReference type="InterPro" id="IPR050287">
    <property type="entry name" value="MTA/SAH_deaminase"/>
</dbReference>
<keyword evidence="7" id="KW-1185">Reference proteome</keyword>
<dbReference type="Pfam" id="PF01979">
    <property type="entry name" value="Amidohydro_1"/>
    <property type="match status" value="1"/>
</dbReference>
<accession>A0ABY5VUA2</accession>
<dbReference type="InterPro" id="IPR006680">
    <property type="entry name" value="Amidohydro-rel"/>
</dbReference>
<evidence type="ECO:0000259" key="4">
    <source>
        <dbReference type="Pfam" id="PF01979"/>
    </source>
</evidence>
<protein>
    <submittedName>
        <fullName evidence="6">Amidohydrolase family protein</fullName>
    </submittedName>
</protein>
<gene>
    <name evidence="6" type="ORF">Dfulv_35290</name>
</gene>
<dbReference type="EMBL" id="CP073720">
    <property type="protein sequence ID" value="UWP80399.1"/>
    <property type="molecule type" value="Genomic_DNA"/>
</dbReference>
<organism evidence="6 7">
    <name type="scientific">Dactylosporangium fulvum</name>
    <dbReference type="NCBI Taxonomy" id="53359"/>
    <lineage>
        <taxon>Bacteria</taxon>
        <taxon>Bacillati</taxon>
        <taxon>Actinomycetota</taxon>
        <taxon>Actinomycetes</taxon>
        <taxon>Micromonosporales</taxon>
        <taxon>Micromonosporaceae</taxon>
        <taxon>Dactylosporangium</taxon>
    </lineage>
</organism>
<dbReference type="InterPro" id="IPR011059">
    <property type="entry name" value="Metal-dep_hydrolase_composite"/>
</dbReference>
<evidence type="ECO:0000259" key="5">
    <source>
        <dbReference type="Pfam" id="PF22039"/>
    </source>
</evidence>
<dbReference type="PANTHER" id="PTHR43794:SF11">
    <property type="entry name" value="AMIDOHYDROLASE-RELATED DOMAIN-CONTAINING PROTEIN"/>
    <property type="match status" value="1"/>
</dbReference>
<evidence type="ECO:0000313" key="7">
    <source>
        <dbReference type="Proteomes" id="UP001059617"/>
    </source>
</evidence>
<dbReference type="Gene3D" id="3.20.20.140">
    <property type="entry name" value="Metal-dependent hydrolases"/>
    <property type="match status" value="1"/>
</dbReference>
<dbReference type="InterPro" id="IPR054418">
    <property type="entry name" value="MQNX/HUTI_composite_N"/>
</dbReference>
<dbReference type="SUPFAM" id="SSF51556">
    <property type="entry name" value="Metallo-dependent hydrolases"/>
    <property type="match status" value="1"/>
</dbReference>